<feature type="transmembrane region" description="Helical" evidence="7">
    <location>
        <begin position="15"/>
        <end position="37"/>
    </location>
</feature>
<name>A0A7T8B9T2_9SPIR</name>
<keyword evidence="6 7" id="KW-0472">Membrane</keyword>
<dbReference type="PANTHER" id="PTHR43744:SF12">
    <property type="entry name" value="ABC TRANSPORTER PERMEASE PROTEIN MG189-RELATED"/>
    <property type="match status" value="1"/>
</dbReference>
<dbReference type="PROSITE" id="PS50928">
    <property type="entry name" value="ABC_TM1"/>
    <property type="match status" value="1"/>
</dbReference>
<evidence type="ECO:0000256" key="2">
    <source>
        <dbReference type="ARBA" id="ARBA00022448"/>
    </source>
</evidence>
<dbReference type="Proteomes" id="UP000595917">
    <property type="component" value="Chromosome"/>
</dbReference>
<dbReference type="InterPro" id="IPR035906">
    <property type="entry name" value="MetI-like_sf"/>
</dbReference>
<dbReference type="KEGG" id="bhc:JFL75_11205"/>
<dbReference type="PANTHER" id="PTHR43744">
    <property type="entry name" value="ABC TRANSPORTER PERMEASE PROTEIN MG189-RELATED-RELATED"/>
    <property type="match status" value="1"/>
</dbReference>
<keyword evidence="2 7" id="KW-0813">Transport</keyword>
<evidence type="ECO:0000256" key="5">
    <source>
        <dbReference type="ARBA" id="ARBA00022989"/>
    </source>
</evidence>
<dbReference type="Gene3D" id="1.10.3720.10">
    <property type="entry name" value="MetI-like"/>
    <property type="match status" value="1"/>
</dbReference>
<evidence type="ECO:0000313" key="9">
    <source>
        <dbReference type="EMBL" id="QQO07518.1"/>
    </source>
</evidence>
<evidence type="ECO:0000256" key="7">
    <source>
        <dbReference type="RuleBase" id="RU363032"/>
    </source>
</evidence>
<dbReference type="CDD" id="cd06261">
    <property type="entry name" value="TM_PBP2"/>
    <property type="match status" value="1"/>
</dbReference>
<feature type="transmembrane region" description="Helical" evidence="7">
    <location>
        <begin position="245"/>
        <end position="269"/>
    </location>
</feature>
<dbReference type="GO" id="GO:0005886">
    <property type="term" value="C:plasma membrane"/>
    <property type="evidence" value="ECO:0007669"/>
    <property type="project" value="UniProtKB-SubCell"/>
</dbReference>
<keyword evidence="5 7" id="KW-1133">Transmembrane helix</keyword>
<dbReference type="RefSeq" id="WP_215624823.1">
    <property type="nucleotide sequence ID" value="NZ_CP067089.2"/>
</dbReference>
<protein>
    <submittedName>
        <fullName evidence="9">Carbohydrate ABC transporter permease</fullName>
    </submittedName>
</protein>
<evidence type="ECO:0000256" key="3">
    <source>
        <dbReference type="ARBA" id="ARBA00022475"/>
    </source>
</evidence>
<dbReference type="InterPro" id="IPR000515">
    <property type="entry name" value="MetI-like"/>
</dbReference>
<evidence type="ECO:0000256" key="1">
    <source>
        <dbReference type="ARBA" id="ARBA00004651"/>
    </source>
</evidence>
<keyword evidence="4 7" id="KW-0812">Transmembrane</keyword>
<evidence type="ECO:0000313" key="10">
    <source>
        <dbReference type="Proteomes" id="UP000595917"/>
    </source>
</evidence>
<feature type="transmembrane region" description="Helical" evidence="7">
    <location>
        <begin position="84"/>
        <end position="108"/>
    </location>
</feature>
<dbReference type="EMBL" id="CP067089">
    <property type="protein sequence ID" value="QQO07518.1"/>
    <property type="molecule type" value="Genomic_DNA"/>
</dbReference>
<gene>
    <name evidence="9" type="ORF">JFL75_11205</name>
</gene>
<feature type="transmembrane region" description="Helical" evidence="7">
    <location>
        <begin position="190"/>
        <end position="212"/>
    </location>
</feature>
<feature type="domain" description="ABC transmembrane type-1" evidence="8">
    <location>
        <begin position="80"/>
        <end position="269"/>
    </location>
</feature>
<comment type="subcellular location">
    <subcellularLocation>
        <location evidence="1 7">Cell membrane</location>
        <topology evidence="1 7">Multi-pass membrane protein</topology>
    </subcellularLocation>
</comment>
<dbReference type="Pfam" id="PF00528">
    <property type="entry name" value="BPD_transp_1"/>
    <property type="match status" value="1"/>
</dbReference>
<comment type="similarity">
    <text evidence="7">Belongs to the binding-protein-dependent transport system permease family.</text>
</comment>
<reference evidence="9" key="1">
    <citation type="submission" date="2021-01" db="EMBL/GenBank/DDBJ databases">
        <title>Description of Breznakiella homolactica.</title>
        <authorList>
            <person name="Song Y."/>
            <person name="Brune A."/>
        </authorList>
    </citation>
    <scope>NUCLEOTIDE SEQUENCE</scope>
    <source>
        <strain evidence="9">RmG30</strain>
    </source>
</reference>
<proteinExistence type="inferred from homology"/>
<evidence type="ECO:0000259" key="8">
    <source>
        <dbReference type="PROSITE" id="PS50928"/>
    </source>
</evidence>
<sequence>MAVAMSLRRKIITQAVFYTIYVLVAFLFVFPLVYLGVASLKNDTQIVADMSSIKAFIPYGELSFNNYISIMNKMDFFRFFRNSTVVTVINVVFGTVINAMIGYALGLLRFKGRGFLISLCIALAIIPTEAVIISRFLVTNQLKMLNSYAGLAVPTIATPMYIFLFYSHFKGMPRELLEAAVVDGDNYASIFWRIMLPLSKPICATVAIMAFIRTWGDLLWPTLVTRDERFRTLPQALRALSTDVYIFWGEIFAFGTLMVIPVLIVFLLFQKQFIQSLAMSGIKG</sequence>
<feature type="transmembrane region" description="Helical" evidence="7">
    <location>
        <begin position="115"/>
        <end position="136"/>
    </location>
</feature>
<accession>A0A7T8B9T2</accession>
<organism evidence="9 10">
    <name type="scientific">Breznakiella homolactica</name>
    <dbReference type="NCBI Taxonomy" id="2798577"/>
    <lineage>
        <taxon>Bacteria</taxon>
        <taxon>Pseudomonadati</taxon>
        <taxon>Spirochaetota</taxon>
        <taxon>Spirochaetia</taxon>
        <taxon>Spirochaetales</taxon>
        <taxon>Breznakiellaceae</taxon>
        <taxon>Breznakiella</taxon>
    </lineage>
</organism>
<dbReference type="SUPFAM" id="SSF161098">
    <property type="entry name" value="MetI-like"/>
    <property type="match status" value="1"/>
</dbReference>
<evidence type="ECO:0000256" key="6">
    <source>
        <dbReference type="ARBA" id="ARBA00023136"/>
    </source>
</evidence>
<dbReference type="GO" id="GO:0055085">
    <property type="term" value="P:transmembrane transport"/>
    <property type="evidence" value="ECO:0007669"/>
    <property type="project" value="InterPro"/>
</dbReference>
<evidence type="ECO:0000256" key="4">
    <source>
        <dbReference type="ARBA" id="ARBA00022692"/>
    </source>
</evidence>
<keyword evidence="3" id="KW-1003">Cell membrane</keyword>
<dbReference type="AlphaFoldDB" id="A0A7T8B9T2"/>
<feature type="transmembrane region" description="Helical" evidence="7">
    <location>
        <begin position="148"/>
        <end position="169"/>
    </location>
</feature>
<keyword evidence="10" id="KW-1185">Reference proteome</keyword>